<feature type="transmembrane region" description="Helical" evidence="1">
    <location>
        <begin position="154"/>
        <end position="174"/>
    </location>
</feature>
<name>A0A975QLV5_9ACTN</name>
<dbReference type="Proteomes" id="UP000682416">
    <property type="component" value="Chromosome"/>
</dbReference>
<reference evidence="2" key="1">
    <citation type="submission" date="2021-05" db="EMBL/GenBank/DDBJ databases">
        <authorList>
            <person name="Kaiqin L."/>
            <person name="Jian G."/>
        </authorList>
    </citation>
    <scope>NUCLEOTIDE SEQUENCE</scope>
    <source>
        <strain evidence="2">HDS5</strain>
    </source>
</reference>
<dbReference type="AlphaFoldDB" id="A0A975QLV5"/>
<organism evidence="2 3">
    <name type="scientific">Nocardiopsis eucommiae</name>
    <dbReference type="NCBI Taxonomy" id="2831970"/>
    <lineage>
        <taxon>Bacteria</taxon>
        <taxon>Bacillati</taxon>
        <taxon>Actinomycetota</taxon>
        <taxon>Actinomycetes</taxon>
        <taxon>Streptosporangiales</taxon>
        <taxon>Nocardiopsidaceae</taxon>
        <taxon>Nocardiopsis</taxon>
    </lineage>
</organism>
<proteinExistence type="predicted"/>
<gene>
    <name evidence="2" type="ORF">KGD82_11280</name>
</gene>
<keyword evidence="1" id="KW-0472">Membrane</keyword>
<protein>
    <submittedName>
        <fullName evidence="2">Uncharacterized protein</fullName>
    </submittedName>
</protein>
<accession>A0A975QLV5</accession>
<evidence type="ECO:0000313" key="3">
    <source>
        <dbReference type="Proteomes" id="UP000682416"/>
    </source>
</evidence>
<keyword evidence="1" id="KW-1133">Transmembrane helix</keyword>
<dbReference type="EMBL" id="CP074402">
    <property type="protein sequence ID" value="QVJ02794.1"/>
    <property type="molecule type" value="Genomic_DNA"/>
</dbReference>
<evidence type="ECO:0000313" key="2">
    <source>
        <dbReference type="EMBL" id="QVJ02794.1"/>
    </source>
</evidence>
<evidence type="ECO:0000256" key="1">
    <source>
        <dbReference type="SAM" id="Phobius"/>
    </source>
</evidence>
<sequence>MVVAEHLAVDPVYVHPDRHLDGDRSTILSEARAVELSERLTRELPHVYVAVTPWQNAPRSMATALVNRAETEGTYLVVGSGPTVVSARSDGARTPGPSSDTVRMALAVVNERPDMARASLDDRLDLVLDLLGDERAAAREYERLASGSEQGRTVSLVVVLVAALPLVVLGLWALRRRALRPVRVVPLSEAVVDTVESAAREELRRDLVRDLPSYGRRVAGFEGPRSRAARALAAYEAAGRVLDTAEDVSDLVGVRVLLDHCEAALTAGPTPATASSTPGTRE</sequence>
<dbReference type="KEGG" id="nec:KGD82_11280"/>
<keyword evidence="3" id="KW-1185">Reference proteome</keyword>
<keyword evidence="1" id="KW-0812">Transmembrane</keyword>